<keyword evidence="1" id="KW-0812">Transmembrane</keyword>
<dbReference type="Proteomes" id="UP000464954">
    <property type="component" value="Chromosome"/>
</dbReference>
<protein>
    <submittedName>
        <fullName evidence="2">Uncharacterized protein</fullName>
    </submittedName>
</protein>
<dbReference type="KEGG" id="taer:GT409_09455"/>
<reference evidence="2 3" key="1">
    <citation type="submission" date="2020-01" db="EMBL/GenBank/DDBJ databases">
        <title>Ponticoccus aerotolerans gen. nov., sp. nov., an anaerobic bacterium and proposal of Ponticoccusceae fam. nov., Ponticoccusles ord. nov. and Ponticoccuse classis nov. in the phylum Kiritimatiellaeota.</title>
        <authorList>
            <person name="Zhou L.Y."/>
            <person name="Du Z.J."/>
        </authorList>
    </citation>
    <scope>NUCLEOTIDE SEQUENCE [LARGE SCALE GENOMIC DNA]</scope>
    <source>
        <strain evidence="2 3">S-5007</strain>
    </source>
</reference>
<organism evidence="2 3">
    <name type="scientific">Tichowtungia aerotolerans</name>
    <dbReference type="NCBI Taxonomy" id="2697043"/>
    <lineage>
        <taxon>Bacteria</taxon>
        <taxon>Pseudomonadati</taxon>
        <taxon>Kiritimatiellota</taxon>
        <taxon>Tichowtungiia</taxon>
        <taxon>Tichowtungiales</taxon>
        <taxon>Tichowtungiaceae</taxon>
        <taxon>Tichowtungia</taxon>
    </lineage>
</organism>
<gene>
    <name evidence="2" type="ORF">GT409_09455</name>
</gene>
<keyword evidence="1" id="KW-0472">Membrane</keyword>
<accession>A0A6P1M512</accession>
<keyword evidence="1" id="KW-1133">Transmembrane helix</keyword>
<feature type="transmembrane region" description="Helical" evidence="1">
    <location>
        <begin position="40"/>
        <end position="58"/>
    </location>
</feature>
<evidence type="ECO:0000256" key="1">
    <source>
        <dbReference type="SAM" id="Phobius"/>
    </source>
</evidence>
<dbReference type="EMBL" id="CP047593">
    <property type="protein sequence ID" value="QHI69670.1"/>
    <property type="molecule type" value="Genomic_DNA"/>
</dbReference>
<evidence type="ECO:0000313" key="3">
    <source>
        <dbReference type="Proteomes" id="UP000464954"/>
    </source>
</evidence>
<keyword evidence="3" id="KW-1185">Reference proteome</keyword>
<proteinExistence type="predicted"/>
<dbReference type="AlphaFoldDB" id="A0A6P1M512"/>
<feature type="transmembrane region" description="Helical" evidence="1">
    <location>
        <begin position="17"/>
        <end position="35"/>
    </location>
</feature>
<sequence>MILSTIIPESLQSIDSMTWIILLSAAAIIAFILFAKAIKLTLKLAVIAVMLLLIAYFLRQAGLF</sequence>
<evidence type="ECO:0000313" key="2">
    <source>
        <dbReference type="EMBL" id="QHI69670.1"/>
    </source>
</evidence>
<name>A0A6P1M512_9BACT</name>
<dbReference type="RefSeq" id="WP_160628852.1">
    <property type="nucleotide sequence ID" value="NZ_CP047593.1"/>
</dbReference>